<dbReference type="EMBL" id="JACGWM010000012">
    <property type="protein sequence ID" value="KAL0337654.1"/>
    <property type="molecule type" value="Genomic_DNA"/>
</dbReference>
<dbReference type="AlphaFoldDB" id="A0AAW2N1U2"/>
<dbReference type="InterPro" id="IPR005135">
    <property type="entry name" value="Endo/exonuclease/phosphatase"/>
</dbReference>
<dbReference type="PANTHER" id="PTHR35218">
    <property type="entry name" value="RNASE H DOMAIN-CONTAINING PROTEIN"/>
    <property type="match status" value="1"/>
</dbReference>
<evidence type="ECO:0000313" key="2">
    <source>
        <dbReference type="EMBL" id="KAL0337654.1"/>
    </source>
</evidence>
<gene>
    <name evidence="2" type="ORF">Scaly_2040500</name>
</gene>
<proteinExistence type="predicted"/>
<reference evidence="2" key="2">
    <citation type="journal article" date="2024" name="Plant">
        <title>Genomic evolution and insights into agronomic trait innovations of Sesamum species.</title>
        <authorList>
            <person name="Miao H."/>
            <person name="Wang L."/>
            <person name="Qu L."/>
            <person name="Liu H."/>
            <person name="Sun Y."/>
            <person name="Le M."/>
            <person name="Wang Q."/>
            <person name="Wei S."/>
            <person name="Zheng Y."/>
            <person name="Lin W."/>
            <person name="Duan Y."/>
            <person name="Cao H."/>
            <person name="Xiong S."/>
            <person name="Wang X."/>
            <person name="Wei L."/>
            <person name="Li C."/>
            <person name="Ma Q."/>
            <person name="Ju M."/>
            <person name="Zhao R."/>
            <person name="Li G."/>
            <person name="Mu C."/>
            <person name="Tian Q."/>
            <person name="Mei H."/>
            <person name="Zhang T."/>
            <person name="Gao T."/>
            <person name="Zhang H."/>
        </authorList>
    </citation>
    <scope>NUCLEOTIDE SEQUENCE</scope>
    <source>
        <strain evidence="2">KEN8</strain>
    </source>
</reference>
<dbReference type="Gene3D" id="3.60.10.10">
    <property type="entry name" value="Endonuclease/exonuclease/phosphatase"/>
    <property type="match status" value="1"/>
</dbReference>
<protein>
    <recommendedName>
        <fullName evidence="1">Endonuclease/exonuclease/phosphatase domain-containing protein</fullName>
    </recommendedName>
</protein>
<dbReference type="Pfam" id="PF03372">
    <property type="entry name" value="Exo_endo_phos"/>
    <property type="match status" value="1"/>
</dbReference>
<dbReference type="GO" id="GO:0003824">
    <property type="term" value="F:catalytic activity"/>
    <property type="evidence" value="ECO:0007669"/>
    <property type="project" value="InterPro"/>
</dbReference>
<reference evidence="2" key="1">
    <citation type="submission" date="2020-06" db="EMBL/GenBank/DDBJ databases">
        <authorList>
            <person name="Li T."/>
            <person name="Hu X."/>
            <person name="Zhang T."/>
            <person name="Song X."/>
            <person name="Zhang H."/>
            <person name="Dai N."/>
            <person name="Sheng W."/>
            <person name="Hou X."/>
            <person name="Wei L."/>
        </authorList>
    </citation>
    <scope>NUCLEOTIDE SEQUENCE</scope>
    <source>
        <strain evidence="2">KEN8</strain>
        <tissue evidence="2">Leaf</tissue>
    </source>
</reference>
<accession>A0AAW2N1U2</accession>
<comment type="caution">
    <text evidence="2">The sequence shown here is derived from an EMBL/GenBank/DDBJ whole genome shotgun (WGS) entry which is preliminary data.</text>
</comment>
<feature type="domain" description="Endonuclease/exonuclease/phosphatase" evidence="1">
    <location>
        <begin position="4"/>
        <end position="124"/>
    </location>
</feature>
<organism evidence="2">
    <name type="scientific">Sesamum calycinum</name>
    <dbReference type="NCBI Taxonomy" id="2727403"/>
    <lineage>
        <taxon>Eukaryota</taxon>
        <taxon>Viridiplantae</taxon>
        <taxon>Streptophyta</taxon>
        <taxon>Embryophyta</taxon>
        <taxon>Tracheophyta</taxon>
        <taxon>Spermatophyta</taxon>
        <taxon>Magnoliopsida</taxon>
        <taxon>eudicotyledons</taxon>
        <taxon>Gunneridae</taxon>
        <taxon>Pentapetalae</taxon>
        <taxon>asterids</taxon>
        <taxon>lamiids</taxon>
        <taxon>Lamiales</taxon>
        <taxon>Pedaliaceae</taxon>
        <taxon>Sesamum</taxon>
    </lineage>
</organism>
<name>A0AAW2N1U2_9LAMI</name>
<dbReference type="InterPro" id="IPR036691">
    <property type="entry name" value="Endo/exonu/phosph_ase_sf"/>
</dbReference>
<dbReference type="SUPFAM" id="SSF56219">
    <property type="entry name" value="DNase I-like"/>
    <property type="match status" value="1"/>
</dbReference>
<sequence length="132" mass="15104">MVHALGELLHIHKPSLVFLAETKCKNIHIETIKRRFNLYGCSVDARWRSGGLALLWNKSTIVELQSFGHHHIDATIYPESKGEAWRFTGFYGIADTVGRQASWDLLSNLKLQSRRAWLIAGDFNKILSEQEK</sequence>
<evidence type="ECO:0000259" key="1">
    <source>
        <dbReference type="Pfam" id="PF03372"/>
    </source>
</evidence>
<dbReference type="PANTHER" id="PTHR35218:SF9">
    <property type="entry name" value="ENDONUCLEASE_EXONUCLEASE_PHOSPHATASE DOMAIN-CONTAINING PROTEIN"/>
    <property type="match status" value="1"/>
</dbReference>